<protein>
    <submittedName>
        <fullName evidence="2">Uncharacterized protein</fullName>
    </submittedName>
</protein>
<sequence>MDPDHDPPRRVPAPRAGGHDAGGDPGGEARDPFVPVPRRAPAVERLPDGVTTSTEPPAPASAALVPAPRPAADLAAGEAGVPRALRSWVRAVARAVRIAVDGVRSLLDALVPAPASR</sequence>
<dbReference type="RefSeq" id="WP_116708672.1">
    <property type="nucleotide sequence ID" value="NZ_QEKW01000006.1"/>
</dbReference>
<evidence type="ECO:0000256" key="1">
    <source>
        <dbReference type="SAM" id="MobiDB-lite"/>
    </source>
</evidence>
<reference evidence="2 3" key="1">
    <citation type="submission" date="2018-04" db="EMBL/GenBank/DDBJ databases">
        <title>Genomic Encyclopedia of Type Strains, Phase IV (KMG-IV): sequencing the most valuable type-strain genomes for metagenomic binning, comparative biology and taxonomic classification.</title>
        <authorList>
            <person name="Goeker M."/>
        </authorList>
    </citation>
    <scope>NUCLEOTIDE SEQUENCE [LARGE SCALE GENOMIC DNA]</scope>
    <source>
        <strain evidence="2 3">DSM 45771</strain>
    </source>
</reference>
<evidence type="ECO:0000313" key="2">
    <source>
        <dbReference type="EMBL" id="PVZ09481.1"/>
    </source>
</evidence>
<feature type="region of interest" description="Disordered" evidence="1">
    <location>
        <begin position="1"/>
        <end position="63"/>
    </location>
</feature>
<comment type="caution">
    <text evidence="2">The sequence shown here is derived from an EMBL/GenBank/DDBJ whole genome shotgun (WGS) entry which is preliminary data.</text>
</comment>
<evidence type="ECO:0000313" key="3">
    <source>
        <dbReference type="Proteomes" id="UP000245639"/>
    </source>
</evidence>
<name>A0A2U1FBA9_9PSEU</name>
<feature type="compositionally biased region" description="Low complexity" evidence="1">
    <location>
        <begin position="51"/>
        <end position="63"/>
    </location>
</feature>
<dbReference type="AlphaFoldDB" id="A0A2U1FBA9"/>
<dbReference type="Proteomes" id="UP000245639">
    <property type="component" value="Unassembled WGS sequence"/>
</dbReference>
<accession>A0A2U1FBA9</accession>
<dbReference type="EMBL" id="QEKW01000006">
    <property type="protein sequence ID" value="PVZ09481.1"/>
    <property type="molecule type" value="Genomic_DNA"/>
</dbReference>
<gene>
    <name evidence="2" type="ORF">C8D89_106142</name>
</gene>
<feature type="compositionally biased region" description="Basic and acidic residues" evidence="1">
    <location>
        <begin position="17"/>
        <end position="31"/>
    </location>
</feature>
<keyword evidence="3" id="KW-1185">Reference proteome</keyword>
<organism evidence="2 3">
    <name type="scientific">Actinomycetospora cinnamomea</name>
    <dbReference type="NCBI Taxonomy" id="663609"/>
    <lineage>
        <taxon>Bacteria</taxon>
        <taxon>Bacillati</taxon>
        <taxon>Actinomycetota</taxon>
        <taxon>Actinomycetes</taxon>
        <taxon>Pseudonocardiales</taxon>
        <taxon>Pseudonocardiaceae</taxon>
        <taxon>Actinomycetospora</taxon>
    </lineage>
</organism>
<proteinExistence type="predicted"/>